<dbReference type="Proteomes" id="UP000502823">
    <property type="component" value="Unassembled WGS sequence"/>
</dbReference>
<keyword evidence="3" id="KW-0547">Nucleotide-binding</keyword>
<dbReference type="FunCoup" id="A0A6L2PRQ9">
    <property type="interactions" value="1469"/>
</dbReference>
<dbReference type="SUPFAM" id="SSF55060">
    <property type="entry name" value="GHMP Kinase, C-terminal domain"/>
    <property type="match status" value="1"/>
</dbReference>
<proteinExistence type="inferred from homology"/>
<comment type="caution">
    <text evidence="9">The sequence shown here is derived from an EMBL/GenBank/DDBJ whole genome shotgun (WGS) entry which is preliminary data.</text>
</comment>
<dbReference type="PANTHER" id="PTHR10457:SF7">
    <property type="entry name" value="GALACTOKINASE-RELATED"/>
    <property type="match status" value="1"/>
</dbReference>
<dbReference type="NCBIfam" id="TIGR00131">
    <property type="entry name" value="gal_kin"/>
    <property type="match status" value="1"/>
</dbReference>
<evidence type="ECO:0008006" key="11">
    <source>
        <dbReference type="Google" id="ProtNLM"/>
    </source>
</evidence>
<evidence type="ECO:0000259" key="6">
    <source>
        <dbReference type="Pfam" id="PF00288"/>
    </source>
</evidence>
<name>A0A6L2PRQ9_COPFO</name>
<dbReference type="PRINTS" id="PR00959">
    <property type="entry name" value="MEVGALKINASE"/>
</dbReference>
<reference evidence="10" key="1">
    <citation type="submission" date="2020-01" db="EMBL/GenBank/DDBJ databases">
        <title>Draft genome sequence of the Termite Coptotermes fromosanus.</title>
        <authorList>
            <person name="Itakura S."/>
            <person name="Yosikawa Y."/>
            <person name="Umezawa K."/>
        </authorList>
    </citation>
    <scope>NUCLEOTIDE SEQUENCE [LARGE SCALE GENOMIC DNA]</scope>
</reference>
<gene>
    <name evidence="9" type="ORF">Cfor_01402</name>
</gene>
<protein>
    <recommendedName>
        <fullName evidence="11">N-acetylgalactosamine kinase</fullName>
    </recommendedName>
</protein>
<dbReference type="GO" id="GO:0005829">
    <property type="term" value="C:cytosol"/>
    <property type="evidence" value="ECO:0007669"/>
    <property type="project" value="TreeGrafter"/>
</dbReference>
<evidence type="ECO:0000256" key="2">
    <source>
        <dbReference type="ARBA" id="ARBA00022679"/>
    </source>
</evidence>
<accession>A0A6L2PRQ9</accession>
<keyword evidence="4" id="KW-0418">Kinase</keyword>
<evidence type="ECO:0000256" key="1">
    <source>
        <dbReference type="ARBA" id="ARBA00006566"/>
    </source>
</evidence>
<dbReference type="InterPro" id="IPR006204">
    <property type="entry name" value="GHMP_kinase_N_dom"/>
</dbReference>
<evidence type="ECO:0000313" key="10">
    <source>
        <dbReference type="Proteomes" id="UP000502823"/>
    </source>
</evidence>
<evidence type="ECO:0000256" key="3">
    <source>
        <dbReference type="ARBA" id="ARBA00022741"/>
    </source>
</evidence>
<dbReference type="Pfam" id="PF00288">
    <property type="entry name" value="GHMP_kinases_N"/>
    <property type="match status" value="1"/>
</dbReference>
<evidence type="ECO:0000313" key="9">
    <source>
        <dbReference type="EMBL" id="GFG35106.1"/>
    </source>
</evidence>
<organism evidence="9 10">
    <name type="scientific">Coptotermes formosanus</name>
    <name type="common">Formosan subterranean termite</name>
    <dbReference type="NCBI Taxonomy" id="36987"/>
    <lineage>
        <taxon>Eukaryota</taxon>
        <taxon>Metazoa</taxon>
        <taxon>Ecdysozoa</taxon>
        <taxon>Arthropoda</taxon>
        <taxon>Hexapoda</taxon>
        <taxon>Insecta</taxon>
        <taxon>Pterygota</taxon>
        <taxon>Neoptera</taxon>
        <taxon>Polyneoptera</taxon>
        <taxon>Dictyoptera</taxon>
        <taxon>Blattodea</taxon>
        <taxon>Blattoidea</taxon>
        <taxon>Termitoidae</taxon>
        <taxon>Rhinotermitidae</taxon>
        <taxon>Coptotermes</taxon>
    </lineage>
</organism>
<dbReference type="InterPro" id="IPR006206">
    <property type="entry name" value="Mevalonate/galactokinase"/>
</dbReference>
<dbReference type="Gene3D" id="3.30.230.10">
    <property type="match status" value="1"/>
</dbReference>
<dbReference type="Pfam" id="PF10509">
    <property type="entry name" value="GalKase_gal_bdg"/>
    <property type="match status" value="1"/>
</dbReference>
<dbReference type="InterPro" id="IPR000705">
    <property type="entry name" value="Galactokinase"/>
</dbReference>
<dbReference type="InterPro" id="IPR014721">
    <property type="entry name" value="Ribsml_uS5_D2-typ_fold_subgr"/>
</dbReference>
<dbReference type="InterPro" id="IPR006203">
    <property type="entry name" value="GHMP_knse_ATP-bd_CS"/>
</dbReference>
<comment type="similarity">
    <text evidence="1">Belongs to the GHMP kinase family. GalK subfamily.</text>
</comment>
<dbReference type="InterPro" id="IPR013750">
    <property type="entry name" value="GHMP_kinase_C_dom"/>
</dbReference>
<dbReference type="Pfam" id="PF08544">
    <property type="entry name" value="GHMP_kinases_C"/>
    <property type="match status" value="1"/>
</dbReference>
<keyword evidence="10" id="KW-1185">Reference proteome</keyword>
<evidence type="ECO:0000259" key="7">
    <source>
        <dbReference type="Pfam" id="PF08544"/>
    </source>
</evidence>
<dbReference type="GO" id="GO:0005524">
    <property type="term" value="F:ATP binding"/>
    <property type="evidence" value="ECO:0007669"/>
    <property type="project" value="UniProtKB-KW"/>
</dbReference>
<dbReference type="GO" id="GO:0004335">
    <property type="term" value="F:galactokinase activity"/>
    <property type="evidence" value="ECO:0007669"/>
    <property type="project" value="InterPro"/>
</dbReference>
<dbReference type="InterPro" id="IPR019539">
    <property type="entry name" value="GalKase_N"/>
</dbReference>
<dbReference type="OrthoDB" id="187738at2759"/>
<dbReference type="InterPro" id="IPR020568">
    <property type="entry name" value="Ribosomal_Su5_D2-typ_SF"/>
</dbReference>
<dbReference type="InterPro" id="IPR036554">
    <property type="entry name" value="GHMP_kinase_C_sf"/>
</dbReference>
<feature type="domain" description="Galactokinase N-terminal" evidence="8">
    <location>
        <begin position="35"/>
        <end position="83"/>
    </location>
</feature>
<sequence>MDQEADNGIKNNYPPVLQLQGSRLHNARATRLKDHFVAKYKQEPEFFVRVPGRVNLIGEHVDYCGYSVLPMAIQYDIVMAVKPISEPQLQLTNTDSSHSDFQCDINSFSIEVKKGVSPPWYSYFLCGLKGVLEVLQQVSVGMLVAVTGSVPQSSGLSSSSALVSAAALAAAHANNVKMTKLEIASVSAKSERYIGTQGGGMDQAIAFLGTKGCAKHIQFNPLQSEDVKLPDGAVFVIAHSLAVLNKAKTSDFNCRVAECRLASQIMAKKRGLSWEKLCSLADLQSAVRGSLDEMISLVKEFLHEEPYSKEEICCELEVSAGCLDQLSLSNNTTHISQFKLHQRALHVYQEANRVKAFQEVCQKDMETSAALSKLGELMGQSHESLRNLYECSHPNLDKLVLLGKGKALGSRLTGAGWGGCIVALTTKDTVSDYIDTLKEKFYKGNPAAFGRDLDSLVFATEPNTGAEIYEVNQM</sequence>
<evidence type="ECO:0000259" key="8">
    <source>
        <dbReference type="Pfam" id="PF10509"/>
    </source>
</evidence>
<dbReference type="PIRSF" id="PIRSF000530">
    <property type="entry name" value="Galactokinase"/>
    <property type="match status" value="1"/>
</dbReference>
<dbReference type="PANTHER" id="PTHR10457">
    <property type="entry name" value="MEVALONATE KINASE/GALACTOKINASE"/>
    <property type="match status" value="1"/>
</dbReference>
<dbReference type="Gene3D" id="1.20.1440.340">
    <property type="match status" value="1"/>
</dbReference>
<dbReference type="PRINTS" id="PR00473">
    <property type="entry name" value="GALCTOKINASE"/>
</dbReference>
<dbReference type="Gene3D" id="3.30.70.3170">
    <property type="match status" value="1"/>
</dbReference>
<dbReference type="PROSITE" id="PS00627">
    <property type="entry name" value="GHMP_KINASES_ATP"/>
    <property type="match status" value="1"/>
</dbReference>
<feature type="domain" description="GHMP kinase N-terminal" evidence="6">
    <location>
        <begin position="130"/>
        <end position="209"/>
    </location>
</feature>
<dbReference type="PROSITE" id="PS00106">
    <property type="entry name" value="GALACTOKINASE"/>
    <property type="match status" value="1"/>
</dbReference>
<keyword evidence="2" id="KW-0808">Transferase</keyword>
<evidence type="ECO:0000256" key="4">
    <source>
        <dbReference type="ARBA" id="ARBA00022777"/>
    </source>
</evidence>
<dbReference type="InParanoid" id="A0A6L2PRQ9"/>
<dbReference type="GO" id="GO:0006012">
    <property type="term" value="P:galactose metabolic process"/>
    <property type="evidence" value="ECO:0007669"/>
    <property type="project" value="InterPro"/>
</dbReference>
<keyword evidence="5" id="KW-0067">ATP-binding</keyword>
<dbReference type="InterPro" id="IPR019741">
    <property type="entry name" value="Galactokinase_CS"/>
</dbReference>
<feature type="domain" description="GHMP kinase C-terminal" evidence="7">
    <location>
        <begin position="371"/>
        <end position="442"/>
    </location>
</feature>
<dbReference type="EMBL" id="BLKM01000526">
    <property type="protein sequence ID" value="GFG35106.1"/>
    <property type="molecule type" value="Genomic_DNA"/>
</dbReference>
<evidence type="ECO:0000256" key="5">
    <source>
        <dbReference type="ARBA" id="ARBA00022840"/>
    </source>
</evidence>
<dbReference type="AlphaFoldDB" id="A0A6L2PRQ9"/>
<dbReference type="SUPFAM" id="SSF54211">
    <property type="entry name" value="Ribosomal protein S5 domain 2-like"/>
    <property type="match status" value="1"/>
</dbReference>